<dbReference type="RefSeq" id="WP_093365283.1">
    <property type="nucleotide sequence ID" value="NZ_FNCW01000002.1"/>
</dbReference>
<dbReference type="EMBL" id="FNCW01000002">
    <property type="protein sequence ID" value="SDG49530.1"/>
    <property type="molecule type" value="Genomic_DNA"/>
</dbReference>
<evidence type="ECO:0000313" key="1">
    <source>
        <dbReference type="EMBL" id="SDG49530.1"/>
    </source>
</evidence>
<dbReference type="SUPFAM" id="SSF52833">
    <property type="entry name" value="Thioredoxin-like"/>
    <property type="match status" value="1"/>
</dbReference>
<dbReference type="Gene3D" id="3.40.30.10">
    <property type="entry name" value="Glutaredoxin"/>
    <property type="match status" value="1"/>
</dbReference>
<dbReference type="InterPro" id="IPR036249">
    <property type="entry name" value="Thioredoxin-like_sf"/>
</dbReference>
<dbReference type="AlphaFoldDB" id="A0A1G7US08"/>
<evidence type="ECO:0000313" key="2">
    <source>
        <dbReference type="Proteomes" id="UP000199296"/>
    </source>
</evidence>
<keyword evidence="2" id="KW-1185">Reference proteome</keyword>
<dbReference type="Proteomes" id="UP000199296">
    <property type="component" value="Unassembled WGS sequence"/>
</dbReference>
<dbReference type="STRING" id="470826.SAMN04488027_102210"/>
<accession>A0A1G7US08</accession>
<name>A0A1G7US08_9FLAO</name>
<dbReference type="OrthoDB" id="6120799at2"/>
<organism evidence="1 2">
    <name type="scientific">Psychroflexus sediminis</name>
    <dbReference type="NCBI Taxonomy" id="470826"/>
    <lineage>
        <taxon>Bacteria</taxon>
        <taxon>Pseudomonadati</taxon>
        <taxon>Bacteroidota</taxon>
        <taxon>Flavobacteriia</taxon>
        <taxon>Flavobacteriales</taxon>
        <taxon>Flavobacteriaceae</taxon>
        <taxon>Psychroflexus</taxon>
    </lineage>
</organism>
<gene>
    <name evidence="1" type="ORF">SAMN04488027_102210</name>
</gene>
<dbReference type="Pfam" id="PF14595">
    <property type="entry name" value="Thioredoxin_9"/>
    <property type="match status" value="1"/>
</dbReference>
<protein>
    <submittedName>
        <fullName evidence="1">Thioredoxin</fullName>
    </submittedName>
</protein>
<proteinExistence type="predicted"/>
<sequence>MSQENTIEIIKKHLDKTFSYSEYKKHIEELLKAGKSTGFTQNEAYLNYSKLGFNRMKRWEKTSELTPDQITTIKAVNQKQIWLVITEGWCGDAAPVLPIMKKITDLNPLLDFRIILRDENEELMNEFLTNGGKSIPKLIAFDAEEEKVLFTWGPRPKEAAEMVAKEKAEFGKFRDEFKITLQKWYNQDKGKNIAADLVNCLKEELV</sequence>
<reference evidence="1 2" key="1">
    <citation type="submission" date="2016-10" db="EMBL/GenBank/DDBJ databases">
        <authorList>
            <person name="de Groot N.N."/>
        </authorList>
    </citation>
    <scope>NUCLEOTIDE SEQUENCE [LARGE SCALE GENOMIC DNA]</scope>
    <source>
        <strain evidence="1 2">DSM 19803</strain>
    </source>
</reference>